<feature type="transmembrane region" description="Helical" evidence="1">
    <location>
        <begin position="142"/>
        <end position="158"/>
    </location>
</feature>
<comment type="caution">
    <text evidence="2">The sequence shown here is derived from an EMBL/GenBank/DDBJ whole genome shotgun (WGS) entry which is preliminary data.</text>
</comment>
<name>A0A235F8S6_9BACL</name>
<dbReference type="AlphaFoldDB" id="A0A235F8S6"/>
<feature type="transmembrane region" description="Helical" evidence="1">
    <location>
        <begin position="265"/>
        <end position="283"/>
    </location>
</feature>
<dbReference type="Proteomes" id="UP000215059">
    <property type="component" value="Unassembled WGS sequence"/>
</dbReference>
<keyword evidence="1" id="KW-0812">Transmembrane</keyword>
<feature type="transmembrane region" description="Helical" evidence="1">
    <location>
        <begin position="387"/>
        <end position="409"/>
    </location>
</feature>
<keyword evidence="1" id="KW-0472">Membrane</keyword>
<feature type="transmembrane region" description="Helical" evidence="1">
    <location>
        <begin position="218"/>
        <end position="236"/>
    </location>
</feature>
<feature type="transmembrane region" description="Helical" evidence="1">
    <location>
        <begin position="33"/>
        <end position="51"/>
    </location>
</feature>
<accession>A0A235F8S6</accession>
<evidence type="ECO:0000256" key="1">
    <source>
        <dbReference type="SAM" id="Phobius"/>
    </source>
</evidence>
<dbReference type="RefSeq" id="WP_094252960.1">
    <property type="nucleotide sequence ID" value="NZ_JBHLXL010000001.1"/>
</dbReference>
<evidence type="ECO:0000313" key="2">
    <source>
        <dbReference type="EMBL" id="OYD57609.1"/>
    </source>
</evidence>
<sequence length="478" mass="54754">MIKILLNLTIFISTISSIIINLSSVTQIDSGYNYLWVQPLFFILIYSFILYPISRRNYYKITVYSFILLAWIRFVLVPLGSGLTGVYNGVPYIFVGSSSIQKSIFLMVYELVIASLFLYILVRNKRGSITELKKLTLKGNKYVYALLILISISLYVIYGRNSNVIQFFVLSANMGDRHGDIDSTFLILIRQIIITGIIYIFVWFVMKCKEKNEITGKSIYVNYAILAAILNVGVIVGERRTVQLYTALITTFILVYVFNNYKKRIISTIAISAMTILFFMSVYKHFSAYAYDSYITAIEGNEMDLEFLTITFQSYFFSIQNVAVAIEMKNHLDINITNMIYDFARSIFGLNVLLKDKMVITSQLFNSYIYGQTVSTGHIISGIGYGYIYLGSLLAPFIVCINILCSIKLEHWFNNTDSIELKYIVGYILVRFTTNLFATTPSLVSLATIMFFTTGLVYYFALTLKKPTYNFKKEILLK</sequence>
<proteinExistence type="predicted"/>
<feature type="transmembrane region" description="Helical" evidence="1">
    <location>
        <begin position="444"/>
        <end position="464"/>
    </location>
</feature>
<feature type="transmembrane region" description="Helical" evidence="1">
    <location>
        <begin position="63"/>
        <end position="83"/>
    </location>
</feature>
<feature type="transmembrane region" description="Helical" evidence="1">
    <location>
        <begin position="242"/>
        <end position="258"/>
    </location>
</feature>
<evidence type="ECO:0000313" key="3">
    <source>
        <dbReference type="Proteomes" id="UP000215059"/>
    </source>
</evidence>
<gene>
    <name evidence="2" type="ORF">CGZ90_13155</name>
</gene>
<keyword evidence="1" id="KW-1133">Transmembrane helix</keyword>
<reference evidence="2 3" key="1">
    <citation type="submission" date="2017-07" db="EMBL/GenBank/DDBJ databases">
        <title>Fictibacillus sp. nov. GDSW-R2A3 Genome sequencing and assembly.</title>
        <authorList>
            <person name="Mayilraj S."/>
        </authorList>
    </citation>
    <scope>NUCLEOTIDE SEQUENCE [LARGE SCALE GENOMIC DNA]</scope>
    <source>
        <strain evidence="2 3">GDSW-R2A3</strain>
    </source>
</reference>
<protein>
    <submittedName>
        <fullName evidence="2">Uncharacterized protein</fullName>
    </submittedName>
</protein>
<keyword evidence="3" id="KW-1185">Reference proteome</keyword>
<feature type="transmembrane region" description="Helical" evidence="1">
    <location>
        <begin position="103"/>
        <end position="122"/>
    </location>
</feature>
<feature type="transmembrane region" description="Helical" evidence="1">
    <location>
        <begin position="185"/>
        <end position="206"/>
    </location>
</feature>
<dbReference type="OrthoDB" id="2414544at2"/>
<organism evidence="2 3">
    <name type="scientific">Fictibacillus aquaticus</name>
    <dbReference type="NCBI Taxonomy" id="2021314"/>
    <lineage>
        <taxon>Bacteria</taxon>
        <taxon>Bacillati</taxon>
        <taxon>Bacillota</taxon>
        <taxon>Bacilli</taxon>
        <taxon>Bacillales</taxon>
        <taxon>Fictibacillaceae</taxon>
        <taxon>Fictibacillus</taxon>
    </lineage>
</organism>
<dbReference type="EMBL" id="NOII01000003">
    <property type="protein sequence ID" value="OYD57609.1"/>
    <property type="molecule type" value="Genomic_DNA"/>
</dbReference>